<evidence type="ECO:0000256" key="1">
    <source>
        <dbReference type="SAM" id="SignalP"/>
    </source>
</evidence>
<dbReference type="Proteomes" id="UP000277577">
    <property type="component" value="Chromosome"/>
</dbReference>
<feature type="signal peptide" evidence="1">
    <location>
        <begin position="1"/>
        <end position="27"/>
    </location>
</feature>
<evidence type="ECO:0000313" key="2">
    <source>
        <dbReference type="EMBL" id="VEB35617.1"/>
    </source>
</evidence>
<keyword evidence="3" id="KW-1185">Reference proteome</keyword>
<accession>A0ABY6T6A1</accession>
<feature type="chain" id="PRO_5047351596" evidence="1">
    <location>
        <begin position="28"/>
        <end position="146"/>
    </location>
</feature>
<reference evidence="2 3" key="1">
    <citation type="submission" date="2018-12" db="EMBL/GenBank/DDBJ databases">
        <authorList>
            <consortium name="Pathogen Informatics"/>
        </authorList>
    </citation>
    <scope>NUCLEOTIDE SEQUENCE [LARGE SCALE GENOMIC DNA]</scope>
    <source>
        <strain evidence="2 3">NCTC11976</strain>
    </source>
</reference>
<gene>
    <name evidence="2" type="ORF">NCTC11976_01449</name>
</gene>
<keyword evidence="1" id="KW-0732">Signal</keyword>
<name>A0ABY6T6A1_9GAMM</name>
<evidence type="ECO:0000313" key="3">
    <source>
        <dbReference type="Proteomes" id="UP000277577"/>
    </source>
</evidence>
<protein>
    <submittedName>
        <fullName evidence="2">Uncharacterized protein</fullName>
    </submittedName>
</protein>
<dbReference type="RefSeq" id="WP_241972263.1">
    <property type="nucleotide sequence ID" value="NZ_CAAAIT010000004.1"/>
</dbReference>
<dbReference type="EMBL" id="LR134173">
    <property type="protein sequence ID" value="VEB35617.1"/>
    <property type="molecule type" value="Genomic_DNA"/>
</dbReference>
<proteinExistence type="predicted"/>
<organism evidence="2 3">
    <name type="scientific">Legionella cherrii</name>
    <dbReference type="NCBI Taxonomy" id="28084"/>
    <lineage>
        <taxon>Bacteria</taxon>
        <taxon>Pseudomonadati</taxon>
        <taxon>Pseudomonadota</taxon>
        <taxon>Gammaproteobacteria</taxon>
        <taxon>Legionellales</taxon>
        <taxon>Legionellaceae</taxon>
        <taxon>Legionella</taxon>
    </lineage>
</organism>
<sequence length="146" mass="16176">MISMNRVSFKIILGTLSCLSFLPTAFADAPATQTSTPDIAGTYLCNFRDPFSNPTDGTEVLTIKKSSDNNYRMSKKGIHDTTPSIVGVGLQNKDINNAFSFIFWWSKDLTTTFTQYILIKPDGTLEGKWVQNNKNQAATFSCKKSS</sequence>